<dbReference type="EMBL" id="PGEX01000001">
    <property type="protein sequence ID" value="PJJ42191.1"/>
    <property type="molecule type" value="Genomic_DNA"/>
</dbReference>
<evidence type="ECO:0000313" key="2">
    <source>
        <dbReference type="EMBL" id="PJJ42191.1"/>
    </source>
</evidence>
<dbReference type="RefSeq" id="WP_157797999.1">
    <property type="nucleotide sequence ID" value="NZ_PGEX01000001.1"/>
</dbReference>
<evidence type="ECO:0000256" key="1">
    <source>
        <dbReference type="SAM" id="Phobius"/>
    </source>
</evidence>
<keyword evidence="1" id="KW-1133">Transmembrane helix</keyword>
<keyword evidence="1" id="KW-0472">Membrane</keyword>
<feature type="transmembrane region" description="Helical" evidence="1">
    <location>
        <begin position="12"/>
        <end position="30"/>
    </location>
</feature>
<dbReference type="AlphaFoldDB" id="A0A2M9A8Y9"/>
<protein>
    <submittedName>
        <fullName evidence="2">Type II secretory pathway pseudopilin PulG</fullName>
    </submittedName>
</protein>
<sequence length="436" mass="48316">MKKSGFTLMELVVYMAMIGIVVLVAGQAFSDSTKFRVRTQNMLRASEEAENVANLFKDDVAQMGAKASLEYKASSETDSFYMANLSSIYMNPTAVSPDSSSFRIGSASTNENTDTLTLRRMRFDNNGHYVSIEEIEWFVVDSTLYRTCKVIEQRAGVSFEDKDPCSNTSNPTPVQIASNVAQFYVEPAKPGVSGLETTQLLPSTDTSVHNFRLISRGGTEYWKTVTVSDPSASVSISGFTANYDFDENLVVEDGKLASQVFVGAPNSTTGDWQSLCQQVTLEPNVDYEISFDMPYSEDATRMFVPGRDHMAVGFRNVSTGDRPVVLKDFLFYPPVSSLSAGARHMRFTVPTTIENVCMAFTFASYSPTAATGYVYIRNLRLDKVAASNYTFENYFPSTNRDKQNVKAFRLHLTINRRGETGHTMLVIPTPSNGPRS</sequence>
<dbReference type="Gene3D" id="2.60.120.260">
    <property type="entry name" value="Galactose-binding domain-like"/>
    <property type="match status" value="1"/>
</dbReference>
<keyword evidence="1" id="KW-0812">Transmembrane</keyword>
<organism evidence="2 3">
    <name type="scientific">Hallerella succinigenes</name>
    <dbReference type="NCBI Taxonomy" id="1896222"/>
    <lineage>
        <taxon>Bacteria</taxon>
        <taxon>Pseudomonadati</taxon>
        <taxon>Fibrobacterota</taxon>
        <taxon>Fibrobacteria</taxon>
        <taxon>Fibrobacterales</taxon>
        <taxon>Fibrobacteraceae</taxon>
        <taxon>Hallerella</taxon>
    </lineage>
</organism>
<name>A0A2M9A8Y9_9BACT</name>
<dbReference type="OrthoDB" id="9806957at2"/>
<dbReference type="Proteomes" id="UP000231134">
    <property type="component" value="Unassembled WGS sequence"/>
</dbReference>
<dbReference type="InterPro" id="IPR012902">
    <property type="entry name" value="N_methyl_site"/>
</dbReference>
<proteinExistence type="predicted"/>
<keyword evidence="3" id="KW-1185">Reference proteome</keyword>
<comment type="caution">
    <text evidence="2">The sequence shown here is derived from an EMBL/GenBank/DDBJ whole genome shotgun (WGS) entry which is preliminary data.</text>
</comment>
<reference evidence="2 3" key="1">
    <citation type="submission" date="2017-11" db="EMBL/GenBank/DDBJ databases">
        <title>Animal gut microbial communities from fecal samples from Wisconsin, USA.</title>
        <authorList>
            <person name="Neumann A."/>
        </authorList>
    </citation>
    <scope>NUCLEOTIDE SEQUENCE [LARGE SCALE GENOMIC DNA]</scope>
    <source>
        <strain evidence="2 3">UWS3</strain>
    </source>
</reference>
<dbReference type="Pfam" id="PF07963">
    <property type="entry name" value="N_methyl"/>
    <property type="match status" value="1"/>
</dbReference>
<gene>
    <name evidence="2" type="ORF">BGX16_2209</name>
</gene>
<evidence type="ECO:0000313" key="3">
    <source>
        <dbReference type="Proteomes" id="UP000231134"/>
    </source>
</evidence>
<accession>A0A2M9A8Y9</accession>